<protein>
    <submittedName>
        <fullName evidence="1">Uncharacterized protein</fullName>
    </submittedName>
</protein>
<evidence type="ECO:0000313" key="1">
    <source>
        <dbReference type="EMBL" id="RKF71747.1"/>
    </source>
</evidence>
<sequence>MWDDVVIRLKVRALLVECGYPGPGRILLHLRGREVWANTHTELMALNDRDILERSKILYTLPWTTKRTKVFRSLREDLQVITEISFDFVDS</sequence>
<dbReference type="AlphaFoldDB" id="A0A420IB53"/>
<name>A0A420IB53_9PEZI</name>
<reference evidence="1 2" key="1">
    <citation type="journal article" date="2018" name="BMC Genomics">
        <title>Comparative genome analyses reveal sequence features reflecting distinct modes of host-adaptation between dicot and monocot powdery mildew.</title>
        <authorList>
            <person name="Wu Y."/>
            <person name="Ma X."/>
            <person name="Pan Z."/>
            <person name="Kale S.D."/>
            <person name="Song Y."/>
            <person name="King H."/>
            <person name="Zhang Q."/>
            <person name="Presley C."/>
            <person name="Deng X."/>
            <person name="Wei C.I."/>
            <person name="Xiao S."/>
        </authorList>
    </citation>
    <scope>NUCLEOTIDE SEQUENCE [LARGE SCALE GENOMIC DNA]</scope>
    <source>
        <strain evidence="1">UMSG1</strain>
    </source>
</reference>
<dbReference type="EMBL" id="MCBS01025034">
    <property type="protein sequence ID" value="RKF71747.1"/>
    <property type="molecule type" value="Genomic_DNA"/>
</dbReference>
<comment type="caution">
    <text evidence="1">The sequence shown here is derived from an EMBL/GenBank/DDBJ whole genome shotgun (WGS) entry which is preliminary data.</text>
</comment>
<organism evidence="1 2">
    <name type="scientific">Golovinomyces cichoracearum</name>
    <dbReference type="NCBI Taxonomy" id="62708"/>
    <lineage>
        <taxon>Eukaryota</taxon>
        <taxon>Fungi</taxon>
        <taxon>Dikarya</taxon>
        <taxon>Ascomycota</taxon>
        <taxon>Pezizomycotina</taxon>
        <taxon>Leotiomycetes</taxon>
        <taxon>Erysiphales</taxon>
        <taxon>Erysiphaceae</taxon>
        <taxon>Golovinomyces</taxon>
    </lineage>
</organism>
<evidence type="ECO:0000313" key="2">
    <source>
        <dbReference type="Proteomes" id="UP000285326"/>
    </source>
</evidence>
<gene>
    <name evidence="1" type="ORF">GcM1_250165</name>
</gene>
<accession>A0A420IB53</accession>
<proteinExistence type="predicted"/>
<dbReference type="Proteomes" id="UP000285326">
    <property type="component" value="Unassembled WGS sequence"/>
</dbReference>